<evidence type="ECO:0000256" key="1">
    <source>
        <dbReference type="SAM" id="Phobius"/>
    </source>
</evidence>
<evidence type="ECO:0000313" key="2">
    <source>
        <dbReference type="EMBL" id="AAX50455.1"/>
    </source>
</evidence>
<dbReference type="RefSeq" id="WP_011324631.1">
    <property type="nucleotide sequence ID" value="NC_007429.1"/>
</dbReference>
<feature type="transmembrane region" description="Helical" evidence="1">
    <location>
        <begin position="50"/>
        <end position="73"/>
    </location>
</feature>
<keyword evidence="3" id="KW-1185">Reference proteome</keyword>
<keyword evidence="1" id="KW-0472">Membrane</keyword>
<proteinExistence type="predicted"/>
<dbReference type="KEGG" id="cta:CTA_0213"/>
<feature type="transmembrane region" description="Helical" evidence="1">
    <location>
        <begin position="85"/>
        <end position="107"/>
    </location>
</feature>
<evidence type="ECO:0000313" key="3">
    <source>
        <dbReference type="Proteomes" id="UP000002532"/>
    </source>
</evidence>
<dbReference type="EMBL" id="CP000051">
    <property type="protein sequence ID" value="AAX50455.1"/>
    <property type="molecule type" value="Genomic_DNA"/>
</dbReference>
<protein>
    <submittedName>
        <fullName evidence="2">Hypothetical membrane spanning protein</fullName>
    </submittedName>
</protein>
<dbReference type="AlphaFoldDB" id="A0A0H2X0M9"/>
<accession>A0A0H2X0M9</accession>
<reference evidence="2 3" key="1">
    <citation type="journal article" date="2005" name="Infect. Immun.">
        <title>Comparative genomic analysis of Chlamydia trachomatis oculotropic and genitotropic strains.</title>
        <authorList>
            <person name="Carlson J.H."/>
            <person name="Porcella S.F."/>
            <person name="McClarty G."/>
            <person name="Caldwell H.D."/>
        </authorList>
    </citation>
    <scope>NUCLEOTIDE SEQUENCE [LARGE SCALE GENOMIC DNA]</scope>
    <source>
        <strain evidence="3">ATCC VR-571B / DSM 19440 / HAR-13</strain>
    </source>
</reference>
<organism evidence="2 3">
    <name type="scientific">Chlamydia trachomatis serovar A (strain ATCC VR-571B / DSM 19440 / HAR-13)</name>
    <dbReference type="NCBI Taxonomy" id="315277"/>
    <lineage>
        <taxon>Bacteria</taxon>
        <taxon>Pseudomonadati</taxon>
        <taxon>Chlamydiota</taxon>
        <taxon>Chlamydiia</taxon>
        <taxon>Chlamydiales</taxon>
        <taxon>Chlamydiaceae</taxon>
        <taxon>Chlamydia/Chlamydophila group</taxon>
        <taxon>Chlamydia</taxon>
    </lineage>
</organism>
<gene>
    <name evidence="2" type="ordered locus">CTA_0213</name>
</gene>
<dbReference type="Proteomes" id="UP000002532">
    <property type="component" value="Chromosome"/>
</dbReference>
<feature type="transmembrane region" description="Helical" evidence="1">
    <location>
        <begin position="172"/>
        <end position="194"/>
    </location>
</feature>
<name>A0A0H2X0M9_CHLTA</name>
<dbReference type="HOGENOM" id="CLU_065321_0_0_0"/>
<keyword evidence="1" id="KW-1133">Transmembrane helix</keyword>
<keyword evidence="1" id="KW-0812">Transmembrane</keyword>
<sequence length="363" mass="40858">MVSMSLNLPPAEVRLRPVTAKSFPNSSAWRATQKRITGCSLNASSYRPSLARAISFVVGVLVVLGWICCRIAYLANSRVLTFPKMFAIAILPFILFGGGLAILFRIAGKVDVLYGKKIQPFISRQWERVILCEKEGEFIRPIQEPDMYMDVSLLDRTGSGIAPVYTYPPMDARTVICVVTSILLPIFSIMRMLYNIFRFFIVPFYILFQMVRQNYQTDIPKEERFVCSDIVREMTRSLLKAVKAPFYGAACYLANLYGLLNPLSGRVVLASLERDWNNDVIRSRGVWGIFCEKNYMFEGGGTRSGLGQNAWYLLGCFQPVQLFLLKDGVIISGARPSIQSFPESKEYLASFLYGAVPGRLASF</sequence>